<protein>
    <submittedName>
        <fullName evidence="1">Uncharacterized protein</fullName>
    </submittedName>
</protein>
<accession>A0ACB7WCQ4</accession>
<comment type="caution">
    <text evidence="1">The sequence shown here is derived from an EMBL/GenBank/DDBJ whole genome shotgun (WGS) entry which is preliminary data.</text>
</comment>
<dbReference type="Proteomes" id="UP000827976">
    <property type="component" value="Chromosome 4"/>
</dbReference>
<dbReference type="EMBL" id="CM037014">
    <property type="protein sequence ID" value="KAH7685884.1"/>
    <property type="molecule type" value="Genomic_DNA"/>
</dbReference>
<reference evidence="2" key="1">
    <citation type="journal article" date="2022" name="Nat. Commun.">
        <title>Chromosome evolution and the genetic basis of agronomically important traits in greater yam.</title>
        <authorList>
            <person name="Bredeson J.V."/>
            <person name="Lyons J.B."/>
            <person name="Oniyinde I.O."/>
            <person name="Okereke N.R."/>
            <person name="Kolade O."/>
            <person name="Nnabue I."/>
            <person name="Nwadili C.O."/>
            <person name="Hribova E."/>
            <person name="Parker M."/>
            <person name="Nwogha J."/>
            <person name="Shu S."/>
            <person name="Carlson J."/>
            <person name="Kariba R."/>
            <person name="Muthemba S."/>
            <person name="Knop K."/>
            <person name="Barton G.J."/>
            <person name="Sherwood A.V."/>
            <person name="Lopez-Montes A."/>
            <person name="Asiedu R."/>
            <person name="Jamnadass R."/>
            <person name="Muchugi A."/>
            <person name="Goodstein D."/>
            <person name="Egesi C.N."/>
            <person name="Featherston J."/>
            <person name="Asfaw A."/>
            <person name="Simpson G.G."/>
            <person name="Dolezel J."/>
            <person name="Hendre P.S."/>
            <person name="Van Deynze A."/>
            <person name="Kumar P.L."/>
            <person name="Obidiegwu J.E."/>
            <person name="Bhattacharjee R."/>
            <person name="Rokhsar D.S."/>
        </authorList>
    </citation>
    <scope>NUCLEOTIDE SEQUENCE [LARGE SCALE GENOMIC DNA]</scope>
    <source>
        <strain evidence="2">cv. TDa95/00328</strain>
    </source>
</reference>
<evidence type="ECO:0000313" key="2">
    <source>
        <dbReference type="Proteomes" id="UP000827976"/>
    </source>
</evidence>
<keyword evidence="2" id="KW-1185">Reference proteome</keyword>
<gene>
    <name evidence="1" type="ORF">IHE45_04G068500</name>
</gene>
<proteinExistence type="predicted"/>
<evidence type="ECO:0000313" key="1">
    <source>
        <dbReference type="EMBL" id="KAH7685884.1"/>
    </source>
</evidence>
<sequence>MLDQMPHRNRAGEMALSLPFPCLSRLLYQPPLIFRPIPTCSNPISSLSSKNLSFFHCSSCSSTNGFQTSRATSSGGEGLMTDDSGCSLLNEELLRRVSSAKDADQVLDIVAEANSNVGSGVISASDCFSIIAAALERKNVELALSVFSAVRSVFAAGIREEDSAVGLWTWARPDVQTYALLVRGLAACLRVPDAIRIIKYVTNVGVPSEEEVLFGKIVRCPTCIVAIAVAQPQYGIQVVSCSKCRYQYELVSGDIVSIVSEEISTDISVWRKALRFFKIIKGDAPAALHSIVVRTPSGIARTHKFASKTVELPAQEGERVTIISAAPSYVYQEIGPLRVSAKAPGFSPGEPMCLTNHTTGQVSPLLRAPDKDGNSFLLNPSILFPTLALLATGDAASGIIDPSLPRLISIAAVASVAVGTTIDRVVIPQLSKLPQRSVEVVALKQQLLSQYDSLQSRIKDLQEAAEKEVWMLARMCQLENKILAVGEASYSARRARVKRVRESLENSLLSRIELIESYAKISSMIEIELEMDSDVPVAEAVRNAKSIAEQIEQITEIENLKEGWRIQAEANDEVERLLSSQPVMTEQEETHGHASASKHL</sequence>
<name>A0ACB7WCQ4_DIOAL</name>
<organism evidence="1 2">
    <name type="scientific">Dioscorea alata</name>
    <name type="common">Purple yam</name>
    <dbReference type="NCBI Taxonomy" id="55571"/>
    <lineage>
        <taxon>Eukaryota</taxon>
        <taxon>Viridiplantae</taxon>
        <taxon>Streptophyta</taxon>
        <taxon>Embryophyta</taxon>
        <taxon>Tracheophyta</taxon>
        <taxon>Spermatophyta</taxon>
        <taxon>Magnoliopsida</taxon>
        <taxon>Liliopsida</taxon>
        <taxon>Dioscoreales</taxon>
        <taxon>Dioscoreaceae</taxon>
        <taxon>Dioscorea</taxon>
    </lineage>
</organism>